<organism evidence="1">
    <name type="scientific">Leptospira ellisii</name>
    <dbReference type="NCBI Taxonomy" id="2023197"/>
    <lineage>
        <taxon>Bacteria</taxon>
        <taxon>Pseudomonadati</taxon>
        <taxon>Spirochaetota</taxon>
        <taxon>Spirochaetia</taxon>
        <taxon>Leptospirales</taxon>
        <taxon>Leptospiraceae</taxon>
        <taxon>Leptospira</taxon>
    </lineage>
</organism>
<sequence>MILPEEFLANPSFKPGIKVEEISRLVFMLAENILNFNNVISKISKIIFDRNKITSFVIVGLFCFTNCQKGNGNQNDFLLSALFSLGTQKGFNISTRIQDSNSVGSANASSFLTQSGFGGTATPVTNDNVQGLYVSTLLATAFDYRPGETEQESDPIYRIDAPDWSYWMIAPPPGFPHFSNESYEKAIGNVLQVGGQIQPDWYQSSGISGDRNFEIDAFSLTLEAPGLVYNNEYYGILWGENASGIDGKHPLKKYSQWAEAPTHLTQLVFPGFHYFQDVPGQSFVTDASITVLFIRNDILTAPAQIQMTEESYSSKGYNSIGYASRTLTSAENDFVLSMLKQTYPLMYHTNIVLIPFDGPITIVFDGETNEAEKRFLWKDVDVQIGLDLSNILDTDPLNSNLENLLFTMKADANNVPFGLNMKVLKKEPVYKPLPSSTN</sequence>
<comment type="caution">
    <text evidence="1">The sequence shown here is derived from an EMBL/GenBank/DDBJ whole genome shotgun (WGS) entry which is preliminary data.</text>
</comment>
<reference evidence="1" key="1">
    <citation type="submission" date="2017-07" db="EMBL/GenBank/DDBJ databases">
        <title>Leptospira spp. isolated from tropical soils.</title>
        <authorList>
            <person name="Thibeaux R."/>
            <person name="Iraola G."/>
            <person name="Ferres I."/>
            <person name="Bierque E."/>
            <person name="Girault D."/>
            <person name="Soupe-Gilbert M.-E."/>
            <person name="Picardeau M."/>
            <person name="Goarant C."/>
        </authorList>
    </citation>
    <scope>NUCLEOTIDE SEQUENCE [LARGE SCALE GENOMIC DNA]</scope>
    <source>
        <strain evidence="1">ATI7-C-A5</strain>
    </source>
</reference>
<name>A0A2N0B9L7_9LEPT</name>
<proteinExistence type="predicted"/>
<gene>
    <name evidence="1" type="ORF">CH379_08965</name>
</gene>
<protein>
    <submittedName>
        <fullName evidence="1">Uncharacterized protein</fullName>
    </submittedName>
</protein>
<accession>A0A2N0B9L7</accession>
<dbReference type="EMBL" id="NPEF01000074">
    <property type="protein sequence ID" value="PJZ93232.1"/>
    <property type="molecule type" value="Genomic_DNA"/>
</dbReference>
<dbReference type="AlphaFoldDB" id="A0A2N0B9L7"/>
<evidence type="ECO:0000313" key="1">
    <source>
        <dbReference type="EMBL" id="PJZ93232.1"/>
    </source>
</evidence>